<dbReference type="Proteomes" id="UP000087171">
    <property type="component" value="Unplaced"/>
</dbReference>
<keyword evidence="2" id="KW-1185">Reference proteome</keyword>
<evidence type="ECO:0000313" key="3">
    <source>
        <dbReference type="RefSeq" id="XP_004516581.1"/>
    </source>
</evidence>
<sequence>MACTMFTGGTNRIIIKDTTNNESFLVALDQLLLHELSVSRSTIKYNRSDKHNRNNNDYNNNKDRNNNNRHNKKSKHNNIRHNIMLNQSKWINLYRLMDIMTVLLTHMSLGH</sequence>
<feature type="region of interest" description="Disordered" evidence="1">
    <location>
        <begin position="44"/>
        <end position="78"/>
    </location>
</feature>
<accession>A0A1S2Z7T2</accession>
<dbReference type="RefSeq" id="XP_004516581.1">
    <property type="nucleotide sequence ID" value="XM_004516524.1"/>
</dbReference>
<dbReference type="PaxDb" id="3827-XP_004516581.1"/>
<evidence type="ECO:0000256" key="1">
    <source>
        <dbReference type="SAM" id="MobiDB-lite"/>
    </source>
</evidence>
<feature type="compositionally biased region" description="Basic residues" evidence="1">
    <location>
        <begin position="67"/>
        <end position="78"/>
    </location>
</feature>
<protein>
    <submittedName>
        <fullName evidence="3">SET and MYND domain-containing protein DDB_G0273591-like</fullName>
    </submittedName>
</protein>
<feature type="compositionally biased region" description="Basic and acidic residues" evidence="1">
    <location>
        <begin position="46"/>
        <end position="66"/>
    </location>
</feature>
<organism evidence="2 3">
    <name type="scientific">Cicer arietinum</name>
    <name type="common">Chickpea</name>
    <name type="synonym">Garbanzo</name>
    <dbReference type="NCBI Taxonomy" id="3827"/>
    <lineage>
        <taxon>Eukaryota</taxon>
        <taxon>Viridiplantae</taxon>
        <taxon>Streptophyta</taxon>
        <taxon>Embryophyta</taxon>
        <taxon>Tracheophyta</taxon>
        <taxon>Spermatophyta</taxon>
        <taxon>Magnoliopsida</taxon>
        <taxon>eudicotyledons</taxon>
        <taxon>Gunneridae</taxon>
        <taxon>Pentapetalae</taxon>
        <taxon>rosids</taxon>
        <taxon>fabids</taxon>
        <taxon>Fabales</taxon>
        <taxon>Fabaceae</taxon>
        <taxon>Papilionoideae</taxon>
        <taxon>50 kb inversion clade</taxon>
        <taxon>NPAAA clade</taxon>
        <taxon>Hologalegina</taxon>
        <taxon>IRL clade</taxon>
        <taxon>Cicereae</taxon>
        <taxon>Cicer</taxon>
    </lineage>
</organism>
<gene>
    <name evidence="3" type="primary">LOC101495655</name>
</gene>
<evidence type="ECO:0000313" key="2">
    <source>
        <dbReference type="Proteomes" id="UP000087171"/>
    </source>
</evidence>
<name>A0A1S2Z7T2_CICAR</name>
<proteinExistence type="predicted"/>
<reference evidence="3" key="1">
    <citation type="submission" date="2025-08" db="UniProtKB">
        <authorList>
            <consortium name="RefSeq"/>
        </authorList>
    </citation>
    <scope>IDENTIFICATION</scope>
    <source>
        <tissue evidence="3">Etiolated seedlings</tissue>
    </source>
</reference>
<dbReference type="AlphaFoldDB" id="A0A1S2Z7T2"/>